<sequence>MPTASTTKGRSGPQARPNSFFPYLRRIVKWQQMDIEYTFWQMLNLCTSPKVVWNVSIISFTVYQHTKYHKQTKNQWARDDPAFVVICSLLLSVSLVAYCAAYDHSAGHAVFVVISTLFIHFFVIGAILATICWLNVEVLARGKSGGMIRFFTNNYLREEAPNSYVVEQRVEWLYAFDVHCNSFFPVFVLLYGNSSLFSITTASGSWVCSFTAIKCALHGSCIILPLPELLSIALPGEDHFVPVSDWCCPSSFPHTSLILVFSPRDRLVERIVSVRHVRPFAAEELSRNRVRSSLSGFFLTGTAD</sequence>
<evidence type="ECO:0000256" key="5">
    <source>
        <dbReference type="ARBA" id="ARBA00023136"/>
    </source>
</evidence>
<dbReference type="Proteomes" id="UP000298416">
    <property type="component" value="Unassembled WGS sequence"/>
</dbReference>
<name>A0A8X9AAS5_SALSN</name>
<evidence type="ECO:0000256" key="6">
    <source>
        <dbReference type="SAM" id="Phobius"/>
    </source>
</evidence>
<keyword evidence="5 6" id="KW-0472">Membrane</keyword>
<organism evidence="7">
    <name type="scientific">Salvia splendens</name>
    <name type="common">Scarlet sage</name>
    <dbReference type="NCBI Taxonomy" id="180675"/>
    <lineage>
        <taxon>Eukaryota</taxon>
        <taxon>Viridiplantae</taxon>
        <taxon>Streptophyta</taxon>
        <taxon>Embryophyta</taxon>
        <taxon>Tracheophyta</taxon>
        <taxon>Spermatophyta</taxon>
        <taxon>Magnoliopsida</taxon>
        <taxon>eudicotyledons</taxon>
        <taxon>Gunneridae</taxon>
        <taxon>Pentapetalae</taxon>
        <taxon>asterids</taxon>
        <taxon>lamiids</taxon>
        <taxon>Lamiales</taxon>
        <taxon>Lamiaceae</taxon>
        <taxon>Nepetoideae</taxon>
        <taxon>Mentheae</taxon>
        <taxon>Salviinae</taxon>
        <taxon>Salvia</taxon>
        <taxon>Salvia subgen. Calosphace</taxon>
        <taxon>core Calosphace</taxon>
    </lineage>
</organism>
<accession>A0A8X9AAS5</accession>
<comment type="subcellular location">
    <subcellularLocation>
        <location evidence="1">Membrane</location>
        <topology evidence="1">Multi-pass membrane protein</topology>
    </subcellularLocation>
</comment>
<feature type="transmembrane region" description="Helical" evidence="6">
    <location>
        <begin position="82"/>
        <end position="103"/>
    </location>
</feature>
<keyword evidence="8" id="KW-1185">Reference proteome</keyword>
<evidence type="ECO:0000256" key="3">
    <source>
        <dbReference type="ARBA" id="ARBA00022692"/>
    </source>
</evidence>
<dbReference type="EMBL" id="PNBA02000002">
    <property type="protein sequence ID" value="KAG6432959.1"/>
    <property type="molecule type" value="Genomic_DNA"/>
</dbReference>
<dbReference type="Pfam" id="PF05216">
    <property type="entry name" value="UNC-50"/>
    <property type="match status" value="1"/>
</dbReference>
<evidence type="ECO:0000313" key="7">
    <source>
        <dbReference type="EMBL" id="KAG6432959.1"/>
    </source>
</evidence>
<keyword evidence="4 6" id="KW-1133">Transmembrane helix</keyword>
<dbReference type="PANTHER" id="PTHR12841">
    <property type="entry name" value="PROTEIN UNC-50 HOMOLOG"/>
    <property type="match status" value="1"/>
</dbReference>
<evidence type="ECO:0000313" key="8">
    <source>
        <dbReference type="Proteomes" id="UP000298416"/>
    </source>
</evidence>
<evidence type="ECO:0000256" key="1">
    <source>
        <dbReference type="ARBA" id="ARBA00004141"/>
    </source>
</evidence>
<feature type="transmembrane region" description="Helical" evidence="6">
    <location>
        <begin position="109"/>
        <end position="134"/>
    </location>
</feature>
<keyword evidence="3 6" id="KW-0812">Transmembrane</keyword>
<dbReference type="AlphaFoldDB" id="A0A8X9AAS5"/>
<reference evidence="7" key="1">
    <citation type="submission" date="2018-01" db="EMBL/GenBank/DDBJ databases">
        <authorList>
            <person name="Mao J.F."/>
        </authorList>
    </citation>
    <scope>NUCLEOTIDE SEQUENCE</scope>
    <source>
        <strain evidence="7">Huo1</strain>
        <tissue evidence="7">Leaf</tissue>
    </source>
</reference>
<comment type="similarity">
    <text evidence="2">Belongs to the unc-50 family.</text>
</comment>
<evidence type="ECO:0000256" key="4">
    <source>
        <dbReference type="ARBA" id="ARBA00022989"/>
    </source>
</evidence>
<dbReference type="PANTHER" id="PTHR12841:SF6">
    <property type="entry name" value="PROTEIN UNC-50 HOMOLOG"/>
    <property type="match status" value="1"/>
</dbReference>
<dbReference type="InterPro" id="IPR007881">
    <property type="entry name" value="UNC-50"/>
</dbReference>
<reference evidence="7" key="2">
    <citation type="submission" date="2020-08" db="EMBL/GenBank/DDBJ databases">
        <title>Plant Genome Project.</title>
        <authorList>
            <person name="Zhang R.-G."/>
        </authorList>
    </citation>
    <scope>NUCLEOTIDE SEQUENCE</scope>
    <source>
        <strain evidence="7">Huo1</strain>
        <tissue evidence="7">Leaf</tissue>
    </source>
</reference>
<comment type="caution">
    <text evidence="7">The sequence shown here is derived from an EMBL/GenBank/DDBJ whole genome shotgun (WGS) entry which is preliminary data.</text>
</comment>
<protein>
    <recommendedName>
        <fullName evidence="9">UNC-50 family protein</fullName>
    </recommendedName>
</protein>
<dbReference type="GO" id="GO:0000139">
    <property type="term" value="C:Golgi membrane"/>
    <property type="evidence" value="ECO:0007669"/>
    <property type="project" value="TreeGrafter"/>
</dbReference>
<gene>
    <name evidence="7" type="ORF">SASPL_104555</name>
</gene>
<evidence type="ECO:0008006" key="9">
    <source>
        <dbReference type="Google" id="ProtNLM"/>
    </source>
</evidence>
<evidence type="ECO:0000256" key="2">
    <source>
        <dbReference type="ARBA" id="ARBA00006293"/>
    </source>
</evidence>
<proteinExistence type="inferred from homology"/>